<gene>
    <name evidence="7" type="ORF">C8C77_11431</name>
</gene>
<evidence type="ECO:0000256" key="1">
    <source>
        <dbReference type="ARBA" id="ARBA00009865"/>
    </source>
</evidence>
<feature type="site" description="Important for catalytic activity, responsible for pKa modulation of the active site Glu and correct orientation of both the proton donor and substrate" evidence="5">
    <location>
        <position position="124"/>
    </location>
</feature>
<dbReference type="Gene3D" id="2.115.10.20">
    <property type="entry name" value="Glycosyl hydrolase domain, family 43"/>
    <property type="match status" value="1"/>
</dbReference>
<evidence type="ECO:0000313" key="8">
    <source>
        <dbReference type="Proteomes" id="UP000294697"/>
    </source>
</evidence>
<feature type="active site" description="Proton donor" evidence="4">
    <location>
        <position position="192"/>
    </location>
</feature>
<dbReference type="PANTHER" id="PTHR42812:SF5">
    <property type="entry name" value="ENDO-ARABINASE"/>
    <property type="match status" value="1"/>
</dbReference>
<sequence length="311" mass="35711">MKYTNPVGDITDIGDPFVILVDDTYYLYATSMPGLGFKVWESNDLVDWEEKGLALDSSNPENRWGEGDFWAPEVIEYNEQFYMTYSARDRDGHLKIAVAKADNPLGPFINIAAPLFEREMSFIDGHIFIEDDKKYLYYVKDCSENIVDGIHMSQIYVQKMSDDFKSLKGEPKKILEPSQEWEGLENDWQWNEGPYVLKHKNKYYLTYSANVYSSSDYSIGYATADNPLGPWTKAAENPILEKDLDRGISGPGHNSFIHSKNGERLYIVYHTHTYPDFPGGNRNVNLDRAYFEAGKLKVDGPSREKQPYPNQ</sequence>
<keyword evidence="3 6" id="KW-0326">Glycosidase</keyword>
<evidence type="ECO:0000313" key="7">
    <source>
        <dbReference type="EMBL" id="TDW02942.1"/>
    </source>
</evidence>
<dbReference type="SUPFAM" id="SSF75005">
    <property type="entry name" value="Arabinanase/levansucrase/invertase"/>
    <property type="match status" value="1"/>
</dbReference>
<evidence type="ECO:0000256" key="3">
    <source>
        <dbReference type="ARBA" id="ARBA00023295"/>
    </source>
</evidence>
<dbReference type="InterPro" id="IPR006710">
    <property type="entry name" value="Glyco_hydro_43"/>
</dbReference>
<dbReference type="Pfam" id="PF04616">
    <property type="entry name" value="Glyco_hydro_43"/>
    <property type="match status" value="1"/>
</dbReference>
<dbReference type="PANTHER" id="PTHR42812">
    <property type="entry name" value="BETA-XYLOSIDASE"/>
    <property type="match status" value="1"/>
</dbReference>
<evidence type="ECO:0000256" key="2">
    <source>
        <dbReference type="ARBA" id="ARBA00022801"/>
    </source>
</evidence>
<dbReference type="EMBL" id="SODA01000014">
    <property type="protein sequence ID" value="TDW02942.1"/>
    <property type="molecule type" value="Genomic_DNA"/>
</dbReference>
<reference evidence="7 8" key="1">
    <citation type="submission" date="2019-03" db="EMBL/GenBank/DDBJ databases">
        <title>Subsurface microbial communities from deep shales in Ohio and West Virginia, USA.</title>
        <authorList>
            <person name="Wrighton K."/>
        </authorList>
    </citation>
    <scope>NUCLEOTIDE SEQUENCE [LARGE SCALE GENOMIC DNA]</scope>
    <source>
        <strain evidence="7 8">MSL9.2</strain>
    </source>
</reference>
<accession>A0A4V3G525</accession>
<comment type="similarity">
    <text evidence="1 6">Belongs to the glycosyl hydrolase 43 family.</text>
</comment>
<dbReference type="InterPro" id="IPR051795">
    <property type="entry name" value="Glycosyl_Hydrlase_43"/>
</dbReference>
<name>A0A4V3G525_9FIRM</name>
<feature type="active site" description="Proton acceptor" evidence="4">
    <location>
        <position position="15"/>
    </location>
</feature>
<dbReference type="AlphaFoldDB" id="A0A4V3G525"/>
<dbReference type="InterPro" id="IPR023296">
    <property type="entry name" value="Glyco_hydro_beta-prop_sf"/>
</dbReference>
<evidence type="ECO:0000256" key="5">
    <source>
        <dbReference type="PIRSR" id="PIRSR606710-2"/>
    </source>
</evidence>
<protein>
    <submittedName>
        <fullName evidence="7">GH43 family beta-xylosidase</fullName>
    </submittedName>
</protein>
<organism evidence="7 8">
    <name type="scientific">Halanaerobium saccharolyticum</name>
    <dbReference type="NCBI Taxonomy" id="43595"/>
    <lineage>
        <taxon>Bacteria</taxon>
        <taxon>Bacillati</taxon>
        <taxon>Bacillota</taxon>
        <taxon>Clostridia</taxon>
        <taxon>Halanaerobiales</taxon>
        <taxon>Halanaerobiaceae</taxon>
        <taxon>Halanaerobium</taxon>
    </lineage>
</organism>
<dbReference type="CDD" id="cd08991">
    <property type="entry name" value="GH43_HoAraf43-like"/>
    <property type="match status" value="1"/>
</dbReference>
<dbReference type="RefSeq" id="WP_111570928.1">
    <property type="nucleotide sequence ID" value="NZ_QLME01000001.1"/>
</dbReference>
<proteinExistence type="inferred from homology"/>
<dbReference type="GO" id="GO:0004553">
    <property type="term" value="F:hydrolase activity, hydrolyzing O-glycosyl compounds"/>
    <property type="evidence" value="ECO:0007669"/>
    <property type="project" value="InterPro"/>
</dbReference>
<evidence type="ECO:0000256" key="6">
    <source>
        <dbReference type="RuleBase" id="RU361187"/>
    </source>
</evidence>
<comment type="caution">
    <text evidence="7">The sequence shown here is derived from an EMBL/GenBank/DDBJ whole genome shotgun (WGS) entry which is preliminary data.</text>
</comment>
<keyword evidence="2 6" id="KW-0378">Hydrolase</keyword>
<evidence type="ECO:0000256" key="4">
    <source>
        <dbReference type="PIRSR" id="PIRSR606710-1"/>
    </source>
</evidence>
<dbReference type="OrthoDB" id="273314at2"/>
<dbReference type="GO" id="GO:0005975">
    <property type="term" value="P:carbohydrate metabolic process"/>
    <property type="evidence" value="ECO:0007669"/>
    <property type="project" value="InterPro"/>
</dbReference>
<dbReference type="Proteomes" id="UP000294697">
    <property type="component" value="Unassembled WGS sequence"/>
</dbReference>